<evidence type="ECO:0000313" key="2">
    <source>
        <dbReference type="Proteomes" id="UP000277525"/>
    </source>
</evidence>
<dbReference type="RefSeq" id="YP_010761454.1">
    <property type="nucleotide sequence ID" value="NC_073595.1"/>
</dbReference>
<dbReference type="Proteomes" id="UP000277525">
    <property type="component" value="Segment"/>
</dbReference>
<keyword evidence="2" id="KW-1185">Reference proteome</keyword>
<evidence type="ECO:0000313" key="1">
    <source>
        <dbReference type="EMBL" id="AYN55947.1"/>
    </source>
</evidence>
<proteinExistence type="predicted"/>
<protein>
    <submittedName>
        <fullName evidence="1">Head-to-tail adaptor</fullName>
    </submittedName>
</protein>
<sequence>MAGLESVIGFLSVQETIDLWADAPGEEENGYAELASLMGTAHEVLETKGPPLDPPPERYKTAQLLYMKHLWARQRTGNGDSMGVDGLAVSTWPLVQEAFGLMRLNRTGIRGLR</sequence>
<accession>A0A3G2KAG3</accession>
<organism evidence="1 2">
    <name type="scientific">Arthrobacter phage Noely</name>
    <dbReference type="NCBI Taxonomy" id="2419964"/>
    <lineage>
        <taxon>Viruses</taxon>
        <taxon>Duplodnaviria</taxon>
        <taxon>Heunggongvirae</taxon>
        <taxon>Uroviricota</taxon>
        <taxon>Caudoviricetes</taxon>
        <taxon>Feeclasvirinae</taxon>
        <taxon>Noelyvirus</taxon>
        <taxon>Noelyvirus noely</taxon>
    </lineage>
</organism>
<dbReference type="KEGG" id="vg:80090696"/>
<gene>
    <name evidence="1" type="primary">6</name>
    <name evidence="1" type="ORF">PBI_NOELY_6</name>
</gene>
<name>A0A3G2KAG3_9CAUD</name>
<dbReference type="GeneID" id="80090696"/>
<reference evidence="1 2" key="1">
    <citation type="submission" date="2018-09" db="EMBL/GenBank/DDBJ databases">
        <authorList>
            <person name="Zack K."/>
            <person name="Stoner T.H."/>
            <person name="Garlena R.A."/>
            <person name="Russell D.A."/>
            <person name="Pope W.H."/>
            <person name="Jacobs-Sera D."/>
            <person name="Hatfull G.F."/>
        </authorList>
    </citation>
    <scope>NUCLEOTIDE SEQUENCE [LARGE SCALE GENOMIC DNA]</scope>
</reference>
<dbReference type="EMBL" id="MH834622">
    <property type="protein sequence ID" value="AYN55947.1"/>
    <property type="molecule type" value="Genomic_DNA"/>
</dbReference>